<protein>
    <recommendedName>
        <fullName evidence="2">Reverse transcriptase domain-containing protein</fullName>
    </recommendedName>
</protein>
<sequence length="778" mass="88369">MTSFGYRLNLRYAIKECLSYGALYTGDFCCSKGNVEDKILVPKLSKNCASCVRCGHPVDGPYCQGCALLREKLEEDLVTYFHDFQNTSESSDDSTNVVNAPREPFVVKQDHGVNSAQNPPHIDECCCEFGDALDGIFCQRCTCKSYGKGAHIGYSCPPKVLIISNLGPCNQTMNNKPSQTLQSFDPTRYSDKENSLPCVSKHNFVDESSNIFNPPPQPPIPSCEFCESNAQYGHYCTPQVLFMNPEPGYSQDFNFLQDIHDFQQQHLCPHENFQCQPLNCYEPNPSYASNYSGVDKCGDFHPQQYPCCDNCGGLHETFQCQPMNQNSYNSNFSGFDQSQSPYSPVIHPPPQETSIKILHDQENAINYVQTFLRKFNRYSFFETPKVLLLAWDRVFEIKDALGTKKYKPEDMQELFRNLFNDVQNIHEELAKYINTPGWNRPAFYDDDDDDDVDSTITITPILSTEEPDKSLSMGDEHLDTIPATESDEVIKSSVEDLVPIPSESEGIPNTMCDVHLVNNPTPLEAKDHFEIVINSNDDISSSDDDSLYKENIEYVEASPHDSEVVSLEVAEIVIPEDEEIKDDNLREKLLNVNLLIAKIEALKHNPTPSFELLTKSSSTSLKSFLEGTNTFHNSLPEFENFYFYLEEISSGSTTTHSGISLPDYKVFYFNDDHIEEFPPTDINDFNHEEFADELAHIISSPKYDCFYFRNLPNPGELISIFNFEIRENLSSTTHVNLPIEDDHSPLLAYVDYPDCEVFHALNFSFTRASHPQLHFRNP</sequence>
<name>A0A699JCR5_TANCI</name>
<feature type="non-terminal residue" evidence="1">
    <location>
        <position position="778"/>
    </location>
</feature>
<accession>A0A699JCR5</accession>
<evidence type="ECO:0000313" key="1">
    <source>
        <dbReference type="EMBL" id="GFA27824.1"/>
    </source>
</evidence>
<dbReference type="AlphaFoldDB" id="A0A699JCR5"/>
<proteinExistence type="predicted"/>
<reference evidence="1" key="1">
    <citation type="journal article" date="2019" name="Sci. Rep.">
        <title>Draft genome of Tanacetum cinerariifolium, the natural source of mosquito coil.</title>
        <authorList>
            <person name="Yamashiro T."/>
            <person name="Shiraishi A."/>
            <person name="Satake H."/>
            <person name="Nakayama K."/>
        </authorList>
    </citation>
    <scope>NUCLEOTIDE SEQUENCE</scope>
</reference>
<dbReference type="EMBL" id="BKCJ010397109">
    <property type="protein sequence ID" value="GFA27824.1"/>
    <property type="molecule type" value="Genomic_DNA"/>
</dbReference>
<comment type="caution">
    <text evidence="1">The sequence shown here is derived from an EMBL/GenBank/DDBJ whole genome shotgun (WGS) entry which is preliminary data.</text>
</comment>
<gene>
    <name evidence="1" type="ORF">Tci_599796</name>
</gene>
<organism evidence="1">
    <name type="scientific">Tanacetum cinerariifolium</name>
    <name type="common">Dalmatian daisy</name>
    <name type="synonym">Chrysanthemum cinerariifolium</name>
    <dbReference type="NCBI Taxonomy" id="118510"/>
    <lineage>
        <taxon>Eukaryota</taxon>
        <taxon>Viridiplantae</taxon>
        <taxon>Streptophyta</taxon>
        <taxon>Embryophyta</taxon>
        <taxon>Tracheophyta</taxon>
        <taxon>Spermatophyta</taxon>
        <taxon>Magnoliopsida</taxon>
        <taxon>eudicotyledons</taxon>
        <taxon>Gunneridae</taxon>
        <taxon>Pentapetalae</taxon>
        <taxon>asterids</taxon>
        <taxon>campanulids</taxon>
        <taxon>Asterales</taxon>
        <taxon>Asteraceae</taxon>
        <taxon>Asteroideae</taxon>
        <taxon>Anthemideae</taxon>
        <taxon>Anthemidinae</taxon>
        <taxon>Tanacetum</taxon>
    </lineage>
</organism>
<evidence type="ECO:0008006" key="2">
    <source>
        <dbReference type="Google" id="ProtNLM"/>
    </source>
</evidence>